<proteinExistence type="predicted"/>
<feature type="transmembrane region" description="Helical" evidence="1">
    <location>
        <begin position="38"/>
        <end position="57"/>
    </location>
</feature>
<dbReference type="PANTHER" id="PTHR43596">
    <property type="entry name" value="ADP,ATP CARRIER PROTEIN"/>
    <property type="match status" value="1"/>
</dbReference>
<feature type="transmembrane region" description="Helical" evidence="1">
    <location>
        <begin position="248"/>
        <end position="271"/>
    </location>
</feature>
<feature type="transmembrane region" description="Helical" evidence="1">
    <location>
        <begin position="173"/>
        <end position="196"/>
    </location>
</feature>
<reference evidence="2" key="1">
    <citation type="journal article" date="2014" name="Int. J. Syst. Evol. Microbiol.">
        <title>Complete genome sequence of Corynebacterium casei LMG S-19264T (=DSM 44701T), isolated from a smear-ripened cheese.</title>
        <authorList>
            <consortium name="US DOE Joint Genome Institute (JGI-PGF)"/>
            <person name="Walter F."/>
            <person name="Albersmeier A."/>
            <person name="Kalinowski J."/>
            <person name="Ruckert C."/>
        </authorList>
    </citation>
    <scope>NUCLEOTIDE SEQUENCE</scope>
    <source>
        <strain evidence="2">KCTC 32513</strain>
    </source>
</reference>
<keyword evidence="1" id="KW-0472">Membrane</keyword>
<dbReference type="SUPFAM" id="SSF103473">
    <property type="entry name" value="MFS general substrate transporter"/>
    <property type="match status" value="1"/>
</dbReference>
<feature type="transmembrane region" description="Helical" evidence="1">
    <location>
        <begin position="108"/>
        <end position="127"/>
    </location>
</feature>
<feature type="transmembrane region" description="Helical" evidence="1">
    <location>
        <begin position="202"/>
        <end position="221"/>
    </location>
</feature>
<organism evidence="2 3">
    <name type="scientific">Algimonas arctica</name>
    <dbReference type="NCBI Taxonomy" id="1479486"/>
    <lineage>
        <taxon>Bacteria</taxon>
        <taxon>Pseudomonadati</taxon>
        <taxon>Pseudomonadota</taxon>
        <taxon>Alphaproteobacteria</taxon>
        <taxon>Maricaulales</taxon>
        <taxon>Robiginitomaculaceae</taxon>
        <taxon>Algimonas</taxon>
    </lineage>
</organism>
<feature type="transmembrane region" description="Helical" evidence="1">
    <location>
        <begin position="77"/>
        <end position="96"/>
    </location>
</feature>
<evidence type="ECO:0000256" key="1">
    <source>
        <dbReference type="SAM" id="Phobius"/>
    </source>
</evidence>
<keyword evidence="1" id="KW-1133">Transmembrane helix</keyword>
<gene>
    <name evidence="2" type="ORF">GCM10009069_28080</name>
</gene>
<evidence type="ECO:0000313" key="3">
    <source>
        <dbReference type="Proteomes" id="UP000634004"/>
    </source>
</evidence>
<feature type="transmembrane region" description="Helical" evidence="1">
    <location>
        <begin position="432"/>
        <end position="452"/>
    </location>
</feature>
<reference evidence="2" key="2">
    <citation type="submission" date="2020-09" db="EMBL/GenBank/DDBJ databases">
        <authorList>
            <person name="Sun Q."/>
            <person name="Kim S."/>
        </authorList>
    </citation>
    <scope>NUCLEOTIDE SEQUENCE</scope>
    <source>
        <strain evidence="2">KCTC 32513</strain>
    </source>
</reference>
<feature type="transmembrane region" description="Helical" evidence="1">
    <location>
        <begin position="406"/>
        <end position="426"/>
    </location>
</feature>
<evidence type="ECO:0008006" key="4">
    <source>
        <dbReference type="Google" id="ProtNLM"/>
    </source>
</evidence>
<feature type="transmembrane region" description="Helical" evidence="1">
    <location>
        <begin position="309"/>
        <end position="329"/>
    </location>
</feature>
<keyword evidence="3" id="KW-1185">Reference proteome</keyword>
<feature type="transmembrane region" description="Helical" evidence="1">
    <location>
        <begin position="139"/>
        <end position="161"/>
    </location>
</feature>
<dbReference type="PANTHER" id="PTHR43596:SF1">
    <property type="entry name" value="ADP,ATP CARRIER PROTEIN"/>
    <property type="match status" value="1"/>
</dbReference>
<sequence>MTPGQPNNETPRAAGDLNIGISRFLGVFTRVKPHEVQLTFALLLTVFFMLTAFFIAKPARESWLAVSVIGDLTALEVRATSGGLQSIVLIALLPLYAKLYDIWSRRRLLVMVNVFFIALFPVFWLFQPGLLADEILFSGVIFYIWIGIFAVTVVAQFWTYAADLYTQDAGMRLFPLIAVGASLGAVAGSACAVKLIEIGVSSYDLLLFAPLPLICATLILWRIETVDAATGQTPKISPDTPSEDPRSAWAIVMGNRYILLIGLFVFLLNWVQTNGENILFAALQESIEASGPMDAESRAAMTANAYARIYVWVGLIGLIIQAFLVSRLLRYGGMAGMLLIPPFVALVSNGAMGGAVGSGGALGVITIAKTAENATNASIANTARHILWLPVAKEALYKAKTAIDTVCVRVADGLAAITVIVGTRLLSADLKAFFTFNLVLVVLWLVVGILIIRERKGRRKVWAERERTATCTDPSSGASPL</sequence>
<dbReference type="InterPro" id="IPR036259">
    <property type="entry name" value="MFS_trans_sf"/>
</dbReference>
<accession>A0A8J3CUQ0</accession>
<evidence type="ECO:0000313" key="2">
    <source>
        <dbReference type="EMBL" id="GHB03873.1"/>
    </source>
</evidence>
<comment type="caution">
    <text evidence="2">The sequence shown here is derived from an EMBL/GenBank/DDBJ whole genome shotgun (WGS) entry which is preliminary data.</text>
</comment>
<dbReference type="Proteomes" id="UP000634004">
    <property type="component" value="Unassembled WGS sequence"/>
</dbReference>
<dbReference type="Gene3D" id="1.20.1250.20">
    <property type="entry name" value="MFS general substrate transporter like domains"/>
    <property type="match status" value="1"/>
</dbReference>
<protein>
    <recommendedName>
        <fullName evidence="4">ADP,ATP carrier protein</fullName>
    </recommendedName>
</protein>
<keyword evidence="1" id="KW-0812">Transmembrane</keyword>
<name>A0A8J3CUQ0_9PROT</name>
<dbReference type="EMBL" id="BMZH01000018">
    <property type="protein sequence ID" value="GHB03873.1"/>
    <property type="molecule type" value="Genomic_DNA"/>
</dbReference>
<dbReference type="AlphaFoldDB" id="A0A8J3CUQ0"/>
<dbReference type="RefSeq" id="WP_189499520.1">
    <property type="nucleotide sequence ID" value="NZ_BMZH01000018.1"/>
</dbReference>